<dbReference type="SUPFAM" id="SSF52799">
    <property type="entry name" value="(Phosphotyrosine protein) phosphatases II"/>
    <property type="match status" value="1"/>
</dbReference>
<dbReference type="CDD" id="cd14498">
    <property type="entry name" value="DSP"/>
    <property type="match status" value="1"/>
</dbReference>
<dbReference type="InterPro" id="IPR016130">
    <property type="entry name" value="Tyr_Pase_AS"/>
</dbReference>
<dbReference type="Proteomes" id="UP000830198">
    <property type="component" value="Chromosome"/>
</dbReference>
<dbReference type="PROSITE" id="PS00383">
    <property type="entry name" value="TYR_PHOSPHATASE_1"/>
    <property type="match status" value="1"/>
</dbReference>
<dbReference type="RefSeq" id="WP_247814865.1">
    <property type="nucleotide sequence ID" value="NZ_CP095855.1"/>
</dbReference>
<dbReference type="EMBL" id="CP095855">
    <property type="protein sequence ID" value="UPK72685.1"/>
    <property type="molecule type" value="Genomic_DNA"/>
</dbReference>
<reference evidence="1 2" key="1">
    <citation type="submission" date="2022-04" db="EMBL/GenBank/DDBJ databases">
        <title>The arsenic-methylating capacity of Chitinophaga filiformis YT5 during chitin decomposition.</title>
        <authorList>
            <person name="Chen G."/>
            <person name="Liang Y."/>
        </authorList>
    </citation>
    <scope>NUCLEOTIDE SEQUENCE [LARGE SCALE GENOMIC DNA]</scope>
    <source>
        <strain evidence="1 2">YT5</strain>
    </source>
</reference>
<dbReference type="Gene3D" id="3.90.190.10">
    <property type="entry name" value="Protein tyrosine phosphatase superfamily"/>
    <property type="match status" value="1"/>
</dbReference>
<sequence length="160" mass="18336">MLQIHTHLFVGNTLDCELRTPDLAVIHACKEPCHRKAVGYKGNLPSSHPCYLVHEDEHHLYLNMVDMENELAPHFTDPIMQEAMAFIERHITDRPVLVHCNQGWSRSPSIALLYMARKGFIGNKSYSIAQTDFKAIYAPYAPGKGIVTYLDRNWKKLLTF</sequence>
<protein>
    <submittedName>
        <fullName evidence="1">Dual specificity protein phosphatase family protein</fullName>
    </submittedName>
</protein>
<evidence type="ECO:0000313" key="1">
    <source>
        <dbReference type="EMBL" id="UPK72685.1"/>
    </source>
</evidence>
<accession>A0ABY4I9Y1</accession>
<gene>
    <name evidence="1" type="ORF">MYF79_15440</name>
</gene>
<dbReference type="InterPro" id="IPR029021">
    <property type="entry name" value="Prot-tyrosine_phosphatase-like"/>
</dbReference>
<name>A0ABY4I9Y1_CHIFI</name>
<keyword evidence="2" id="KW-1185">Reference proteome</keyword>
<proteinExistence type="predicted"/>
<organism evidence="1 2">
    <name type="scientific">Chitinophaga filiformis</name>
    <name type="common">Myxococcus filiformis</name>
    <name type="synonym">Flexibacter filiformis</name>
    <dbReference type="NCBI Taxonomy" id="104663"/>
    <lineage>
        <taxon>Bacteria</taxon>
        <taxon>Pseudomonadati</taxon>
        <taxon>Bacteroidota</taxon>
        <taxon>Chitinophagia</taxon>
        <taxon>Chitinophagales</taxon>
        <taxon>Chitinophagaceae</taxon>
        <taxon>Chitinophaga</taxon>
    </lineage>
</organism>
<evidence type="ECO:0000313" key="2">
    <source>
        <dbReference type="Proteomes" id="UP000830198"/>
    </source>
</evidence>